<name>A0A1G7RBE3_9BACL</name>
<dbReference type="STRING" id="670482.SAMN04488542_12560"/>
<organism evidence="3 4">
    <name type="scientific">Fontibacillus panacisegetis</name>
    <dbReference type="NCBI Taxonomy" id="670482"/>
    <lineage>
        <taxon>Bacteria</taxon>
        <taxon>Bacillati</taxon>
        <taxon>Bacillota</taxon>
        <taxon>Bacilli</taxon>
        <taxon>Bacillales</taxon>
        <taxon>Paenibacillaceae</taxon>
        <taxon>Fontibacillus</taxon>
    </lineage>
</organism>
<dbReference type="InterPro" id="IPR002641">
    <property type="entry name" value="PNPLA_dom"/>
</dbReference>
<gene>
    <name evidence="3" type="ORF">SAMN04488542_12560</name>
</gene>
<evidence type="ECO:0000313" key="3">
    <source>
        <dbReference type="EMBL" id="SDG07994.1"/>
    </source>
</evidence>
<protein>
    <submittedName>
        <fullName evidence="3">Patatin-like phospholipase</fullName>
    </submittedName>
</protein>
<dbReference type="InterPro" id="IPR016035">
    <property type="entry name" value="Acyl_Trfase/lysoPLipase"/>
</dbReference>
<dbReference type="AlphaFoldDB" id="A0A1G7RBE3"/>
<keyword evidence="4" id="KW-1185">Reference proteome</keyword>
<sequence>MHFTRKGIRTFSNLPKGKLRIIASDITSGRILVLPDDLERISIKSKGFEVARAVRMSYNIPYFFDPVLLRLPPKLSKGKPFSEQFLHIVDGGLLSNFPLWLFDQDHRIDSRNFIPAKW</sequence>
<reference evidence="3 4" key="1">
    <citation type="submission" date="2016-10" db="EMBL/GenBank/DDBJ databases">
        <authorList>
            <person name="de Groot N.N."/>
        </authorList>
    </citation>
    <scope>NUCLEOTIDE SEQUENCE [LARGE SCALE GENOMIC DNA]</scope>
    <source>
        <strain evidence="3 4">DSM 28129</strain>
    </source>
</reference>
<evidence type="ECO:0000313" key="4">
    <source>
        <dbReference type="Proteomes" id="UP000198972"/>
    </source>
</evidence>
<keyword evidence="1" id="KW-0443">Lipid metabolism</keyword>
<accession>A0A1G7RBE3</accession>
<dbReference type="SUPFAM" id="SSF52151">
    <property type="entry name" value="FabD/lysophospholipase-like"/>
    <property type="match status" value="1"/>
</dbReference>
<dbReference type="Gene3D" id="3.40.1090.10">
    <property type="entry name" value="Cytosolic phospholipase A2 catalytic domain"/>
    <property type="match status" value="1"/>
</dbReference>
<evidence type="ECO:0000256" key="1">
    <source>
        <dbReference type="ARBA" id="ARBA00023098"/>
    </source>
</evidence>
<feature type="domain" description="PNPLA" evidence="2">
    <location>
        <begin position="40"/>
        <end position="102"/>
    </location>
</feature>
<dbReference type="EMBL" id="FNBG01000025">
    <property type="protein sequence ID" value="SDG07994.1"/>
    <property type="molecule type" value="Genomic_DNA"/>
</dbReference>
<dbReference type="Pfam" id="PF01734">
    <property type="entry name" value="Patatin"/>
    <property type="match status" value="1"/>
</dbReference>
<evidence type="ECO:0000259" key="2">
    <source>
        <dbReference type="Pfam" id="PF01734"/>
    </source>
</evidence>
<proteinExistence type="predicted"/>
<dbReference type="Proteomes" id="UP000198972">
    <property type="component" value="Unassembled WGS sequence"/>
</dbReference>
<dbReference type="GO" id="GO:0006629">
    <property type="term" value="P:lipid metabolic process"/>
    <property type="evidence" value="ECO:0007669"/>
    <property type="project" value="UniProtKB-KW"/>
</dbReference>